<dbReference type="InterPro" id="IPR011049">
    <property type="entry name" value="Serralysin-like_metalloprot_C"/>
</dbReference>
<dbReference type="SUPFAM" id="SSF51120">
    <property type="entry name" value="beta-Roll"/>
    <property type="match status" value="1"/>
</dbReference>
<evidence type="ECO:0000256" key="1">
    <source>
        <dbReference type="ARBA" id="ARBA00004613"/>
    </source>
</evidence>
<dbReference type="GO" id="GO:0005509">
    <property type="term" value="F:calcium ion binding"/>
    <property type="evidence" value="ECO:0007669"/>
    <property type="project" value="InterPro"/>
</dbReference>
<name>A0A3N6P664_9CYAN</name>
<comment type="subcellular location">
    <subcellularLocation>
        <location evidence="1">Secreted</location>
    </subcellularLocation>
</comment>
<dbReference type="GO" id="GO:0004519">
    <property type="term" value="F:endonuclease activity"/>
    <property type="evidence" value="ECO:0007669"/>
    <property type="project" value="UniProtKB-KW"/>
</dbReference>
<sequence length="1125" mass="117946">MAATTLSSGDIAIIGFNFDNPDEFAFTPLVDIGAGTEINFTDNGWQAAGSFRANEGTFTWTAPTDITAGTIINPTVSSIAFSVDGDQIIAYQGDSSNPTFIYALNSEGNPGVWQSDSTSSNTSALPTGLVNGETAVALDEIDNAIYTGITSGTQAELLDAISDNSNWSGSNSTRQIMPTNPFTVSGSSGGSNLVINEVLGSTTGTDVEFIELFGQAGTSLDGLSIIVVESDAGSSNGTIDQRVDLGAEDVIGDNGFFLIGNTQILENSIYGVTPNQEISSNFVENSSYTIALVETSSLTGSSVSGSEVVIDTVGVTDGGTTDSFFFNAPVLGPDGSFLPAGVRRVADGVDTDTTGDWVFGDFSLGSDNTPTAGTSDNGGGTGETKLISEIQGSGTSSPLEGQTVTIEAVVVGDYQDGASGTNGDLNGFFVQEEDSDADADPLTSEGLFIFDGDSPAVDVNIGDVVQVTGTVDEFFGLTQLTDVSVSIQGTDTLPTPATVNFPVTTVDDLEAFEGMGITIPDTLFVTEYFNLDRFGEIVLSSDGASNEPGTDGRLEQFTDFNAPDVAGFAAYQEEISKRRIVLDDGQTVQNPSTIIHGRGGNPLSSTNTLRGGDTVDNLSGVLSFGFGDYRVQPVNPIDFQATNPRPETPEDVGGDLKVASINVLNFFTTLDEDGNPGSGPNGLSPRGADNQTEFDRQVEKLVTALEDIDADIVGLVELENEFGGDQNGDGQFAIETLVDELNDRVGAGTYAYVDPGVPFVDTGDAISVGAIYKTDSVQVAPGTTVEVLTDSDLPDLGLGGTVFDGEDTNRAPLAVTFEELATGERLTVSVNHFKSKGGTGTGDDADAGDGQGNFNGTRLRGAEALNAWLNTDPTGSGDSDFLIVGDLNAYAQEDPITSLETEGYTDLIEEFVGSDAYSFVFDGQFGYLDYALANESLLSQVTGTTEWRVNADEPDALNYNLDFGRDPSLFNGQDPFRNSDHDPIIVGLNLESSTPGEVIEGTRRRDNLIGTDGDDTITGFRNRDVLTGGGGDDTFVYTSIVDARDIITDFEVGSDKIDLAGVLDGFGFVGVDPIADGYVGFRSRRGNTILTIDPDGDAGNGRARSFLLVQDVNPAELNNPDNFIF</sequence>
<dbReference type="CDD" id="cd04486">
    <property type="entry name" value="YhcR_OBF_like"/>
    <property type="match status" value="1"/>
</dbReference>
<evidence type="ECO:0000256" key="4">
    <source>
        <dbReference type="SAM" id="MobiDB-lite"/>
    </source>
</evidence>
<dbReference type="Pfam" id="PF08548">
    <property type="entry name" value="Peptidase_M10_C"/>
    <property type="match status" value="1"/>
</dbReference>
<keyword evidence="6" id="KW-0255">Endonuclease</keyword>
<evidence type="ECO:0000256" key="3">
    <source>
        <dbReference type="ARBA" id="ARBA00022737"/>
    </source>
</evidence>
<dbReference type="PANTHER" id="PTHR42834:SF1">
    <property type="entry name" value="ENDONUCLEASE_EXONUCLEASE_PHOSPHATASE FAMILY PROTEIN (AFU_ORTHOLOGUE AFUA_3G09210)"/>
    <property type="match status" value="1"/>
</dbReference>
<dbReference type="GO" id="GO:0005615">
    <property type="term" value="C:extracellular space"/>
    <property type="evidence" value="ECO:0007669"/>
    <property type="project" value="InterPro"/>
</dbReference>
<dbReference type="InterPro" id="IPR013858">
    <property type="entry name" value="Peptidase_M10B_C"/>
</dbReference>
<dbReference type="AlphaFoldDB" id="A0A3N6P664"/>
<keyword evidence="3" id="KW-0677">Repeat</keyword>
<keyword evidence="7" id="KW-1185">Reference proteome</keyword>
<dbReference type="OrthoDB" id="474992at2"/>
<dbReference type="NCBIfam" id="NF033681">
    <property type="entry name" value="ExeM_NucH_DNase"/>
    <property type="match status" value="1"/>
</dbReference>
<evidence type="ECO:0000259" key="5">
    <source>
        <dbReference type="Pfam" id="PF08548"/>
    </source>
</evidence>
<evidence type="ECO:0000256" key="2">
    <source>
        <dbReference type="ARBA" id="ARBA00022525"/>
    </source>
</evidence>
<reference evidence="6 7" key="1">
    <citation type="journal article" date="2018" name="ACS Chem. Biol.">
        <title>Ketoreductase domain dysfunction expands chemodiversity: malyngamide biosynthesis in the cyanobacterium Okeania hirsuta.</title>
        <authorList>
            <person name="Moss N.A."/>
            <person name="Leao T."/>
            <person name="Rankin M."/>
            <person name="McCullough T.M."/>
            <person name="Qu P."/>
            <person name="Korobeynikov A."/>
            <person name="Smith J.L."/>
            <person name="Gerwick L."/>
            <person name="Gerwick W.H."/>
        </authorList>
    </citation>
    <scope>NUCLEOTIDE SEQUENCE [LARGE SCALE GENOMIC DNA]</scope>
    <source>
        <strain evidence="6 7">PAB10Feb10-1</strain>
    </source>
</reference>
<proteinExistence type="predicted"/>
<protein>
    <submittedName>
        <fullName evidence="6">ExeM/NucH family extracellular endonuclease</fullName>
    </submittedName>
</protein>
<dbReference type="Gene3D" id="2.150.10.10">
    <property type="entry name" value="Serralysin-like metalloprotease, C-terminal"/>
    <property type="match status" value="1"/>
</dbReference>
<dbReference type="InterPro" id="IPR036691">
    <property type="entry name" value="Endo/exonu/phosph_ase_sf"/>
</dbReference>
<dbReference type="PANTHER" id="PTHR42834">
    <property type="entry name" value="ENDONUCLEASE/EXONUCLEASE/PHOSPHATASE FAMILY PROTEIN (AFU_ORTHOLOGUE AFUA_3G09210)"/>
    <property type="match status" value="1"/>
</dbReference>
<keyword evidence="6" id="KW-0378">Hydrolase</keyword>
<dbReference type="NCBIfam" id="TIGR03661">
    <property type="entry name" value="T1SS_VCA0849"/>
    <property type="match status" value="1"/>
</dbReference>
<dbReference type="Gene3D" id="3.60.10.10">
    <property type="entry name" value="Endonuclease/exonuclease/phosphatase"/>
    <property type="match status" value="1"/>
</dbReference>
<accession>A0A3N6P664</accession>
<dbReference type="SUPFAM" id="SSF56219">
    <property type="entry name" value="DNase I-like"/>
    <property type="match status" value="1"/>
</dbReference>
<organism evidence="6 7">
    <name type="scientific">Okeania hirsuta</name>
    <dbReference type="NCBI Taxonomy" id="1458930"/>
    <lineage>
        <taxon>Bacteria</taxon>
        <taxon>Bacillati</taxon>
        <taxon>Cyanobacteriota</taxon>
        <taxon>Cyanophyceae</taxon>
        <taxon>Oscillatoriophycideae</taxon>
        <taxon>Oscillatoriales</taxon>
        <taxon>Microcoleaceae</taxon>
        <taxon>Okeania</taxon>
    </lineage>
</organism>
<comment type="caution">
    <text evidence="6">The sequence shown here is derived from an EMBL/GenBank/DDBJ whole genome shotgun (WGS) entry which is preliminary data.</text>
</comment>
<dbReference type="CDD" id="cd10283">
    <property type="entry name" value="MnuA_DNase1-like"/>
    <property type="match status" value="1"/>
</dbReference>
<feature type="region of interest" description="Disordered" evidence="4">
    <location>
        <begin position="669"/>
        <end position="690"/>
    </location>
</feature>
<dbReference type="InterPro" id="IPR047971">
    <property type="entry name" value="ExeM-like"/>
</dbReference>
<dbReference type="RefSeq" id="WP_124155351.1">
    <property type="nucleotide sequence ID" value="NZ_CAWOLW010000110.1"/>
</dbReference>
<evidence type="ECO:0000313" key="7">
    <source>
        <dbReference type="Proteomes" id="UP000269154"/>
    </source>
</evidence>
<keyword evidence="6" id="KW-0540">Nuclease</keyword>
<dbReference type="Proteomes" id="UP000269154">
    <property type="component" value="Unassembled WGS sequence"/>
</dbReference>
<evidence type="ECO:0000313" key="6">
    <source>
        <dbReference type="EMBL" id="RQH29120.1"/>
    </source>
</evidence>
<gene>
    <name evidence="6" type="ORF">D5R40_25045</name>
</gene>
<feature type="domain" description="Peptidase M10 serralysin C-terminal" evidence="5">
    <location>
        <begin position="1006"/>
        <end position="1062"/>
    </location>
</feature>
<keyword evidence="2" id="KW-0964">Secreted</keyword>
<dbReference type="InterPro" id="IPR019960">
    <property type="entry name" value="T1SS_VCA0849"/>
</dbReference>
<dbReference type="EMBL" id="RCBY01000198">
    <property type="protein sequence ID" value="RQH29120.1"/>
    <property type="molecule type" value="Genomic_DNA"/>
</dbReference>